<dbReference type="InterPro" id="IPR052950">
    <property type="entry name" value="CISD"/>
</dbReference>
<dbReference type="PANTHER" id="PTHR46491">
    <property type="entry name" value="CDGSH IRON SULFUR DOMAIN PROTEIN HOMOLOG"/>
    <property type="match status" value="1"/>
</dbReference>
<keyword evidence="1" id="KW-0001">2Fe-2S</keyword>
<dbReference type="EMBL" id="JACOOH010000002">
    <property type="protein sequence ID" value="MBC5620483.1"/>
    <property type="molecule type" value="Genomic_DNA"/>
</dbReference>
<accession>A0ABR7CXS7</accession>
<keyword evidence="4" id="KW-0411">Iron-sulfur</keyword>
<gene>
    <name evidence="6" type="ORF">H8S64_05175</name>
</gene>
<keyword evidence="7" id="KW-1185">Reference proteome</keyword>
<dbReference type="Proteomes" id="UP000646484">
    <property type="component" value="Unassembled WGS sequence"/>
</dbReference>
<dbReference type="InterPro" id="IPR018967">
    <property type="entry name" value="FeS-contain_CDGSH-typ"/>
</dbReference>
<feature type="domain" description="Iron-binding zinc finger CDGSH type" evidence="5">
    <location>
        <begin position="204"/>
        <end position="238"/>
    </location>
</feature>
<reference evidence="6 7" key="1">
    <citation type="submission" date="2020-08" db="EMBL/GenBank/DDBJ databases">
        <title>Genome public.</title>
        <authorList>
            <person name="Liu C."/>
            <person name="Sun Q."/>
        </authorList>
    </citation>
    <scope>NUCLEOTIDE SEQUENCE [LARGE SCALE GENOMIC DNA]</scope>
    <source>
        <strain evidence="6 7">NSJ-56</strain>
    </source>
</reference>
<protein>
    <submittedName>
        <fullName evidence="6">CDGSH iron-sulfur domain-containing protein</fullName>
    </submittedName>
</protein>
<feature type="domain" description="Iron-binding zinc finger CDGSH type" evidence="5">
    <location>
        <begin position="55"/>
        <end position="88"/>
    </location>
</feature>
<evidence type="ECO:0000313" key="6">
    <source>
        <dbReference type="EMBL" id="MBC5620483.1"/>
    </source>
</evidence>
<sequence length="250" mass="28251">MKERKIEPGTPLNDHKYSIVVDRKGPYMVYGRPPMKQQFIVQNEEGTSWSYRDGIEFDLEDDPVALCRCGASKNHPFCDGSHLTTNWDPSLTADNIPLLDNADVFDGPELELTDNEKYCAFARFCDAYGKVWNLVEESDDKEARELTVREANYCPAGRLKAWDKEKGEFIENRLTPSLVLLEDPQERCSGPLFVRGGIPIDDTEGVKYELRNRVTLCRCGASSNKPFCDGTHASIRFRDGLPGPHGEAKR</sequence>
<evidence type="ECO:0000313" key="7">
    <source>
        <dbReference type="Proteomes" id="UP000646484"/>
    </source>
</evidence>
<dbReference type="InterPro" id="IPR016548">
    <property type="entry name" value="UCP009180"/>
</dbReference>
<evidence type="ECO:0000256" key="1">
    <source>
        <dbReference type="ARBA" id="ARBA00022714"/>
    </source>
</evidence>
<name>A0ABR7CXS7_9BACT</name>
<dbReference type="Pfam" id="PF06902">
    <property type="entry name" value="Fer4_19"/>
    <property type="match status" value="1"/>
</dbReference>
<comment type="caution">
    <text evidence="6">The sequence shown here is derived from an EMBL/GenBank/DDBJ whole genome shotgun (WGS) entry which is preliminary data.</text>
</comment>
<dbReference type="InterPro" id="IPR042216">
    <property type="entry name" value="MitoNEET_CISD"/>
</dbReference>
<dbReference type="RefSeq" id="WP_186975246.1">
    <property type="nucleotide sequence ID" value="NZ_JACOOH010000002.1"/>
</dbReference>
<dbReference type="Gene3D" id="3.40.5.90">
    <property type="entry name" value="CDGSH iron-sulfur domain, mitoNEET-type"/>
    <property type="match status" value="2"/>
</dbReference>
<organism evidence="6 7">
    <name type="scientific">Butyricimonas hominis</name>
    <dbReference type="NCBI Taxonomy" id="2763032"/>
    <lineage>
        <taxon>Bacteria</taxon>
        <taxon>Pseudomonadati</taxon>
        <taxon>Bacteroidota</taxon>
        <taxon>Bacteroidia</taxon>
        <taxon>Bacteroidales</taxon>
        <taxon>Odoribacteraceae</taxon>
        <taxon>Butyricimonas</taxon>
    </lineage>
</organism>
<dbReference type="PIRSF" id="PIRSF009180">
    <property type="entry name" value="UCP009180"/>
    <property type="match status" value="1"/>
</dbReference>
<evidence type="ECO:0000256" key="3">
    <source>
        <dbReference type="ARBA" id="ARBA00023004"/>
    </source>
</evidence>
<dbReference type="Pfam" id="PF09360">
    <property type="entry name" value="zf-CDGSH"/>
    <property type="match status" value="2"/>
</dbReference>
<evidence type="ECO:0000259" key="5">
    <source>
        <dbReference type="SMART" id="SM00704"/>
    </source>
</evidence>
<keyword evidence="2" id="KW-0479">Metal-binding</keyword>
<dbReference type="SMART" id="SM00704">
    <property type="entry name" value="ZnF_CDGSH"/>
    <property type="match status" value="2"/>
</dbReference>
<dbReference type="PANTHER" id="PTHR46491:SF3">
    <property type="entry name" value="CDGSH IRON-SULFUR DOMAIN-CONTAINING PROTEIN 3, MITOCHONDRIAL"/>
    <property type="match status" value="1"/>
</dbReference>
<evidence type="ECO:0000256" key="4">
    <source>
        <dbReference type="ARBA" id="ARBA00023014"/>
    </source>
</evidence>
<proteinExistence type="predicted"/>
<keyword evidence="3" id="KW-0408">Iron</keyword>
<dbReference type="InterPro" id="IPR010693">
    <property type="entry name" value="Divergent_4Fe-4S_mono-cluster"/>
</dbReference>
<evidence type="ECO:0000256" key="2">
    <source>
        <dbReference type="ARBA" id="ARBA00022723"/>
    </source>
</evidence>